<dbReference type="GO" id="GO:0006310">
    <property type="term" value="P:DNA recombination"/>
    <property type="evidence" value="ECO:0007669"/>
    <property type="project" value="UniProtKB-KW"/>
</dbReference>
<keyword evidence="2" id="KW-0547">Nucleotide-binding</keyword>
<evidence type="ECO:0000259" key="9">
    <source>
        <dbReference type="SMART" id="SM00382"/>
    </source>
</evidence>
<dbReference type="Pfam" id="PF05496">
    <property type="entry name" value="RuvB_N"/>
    <property type="match status" value="1"/>
</dbReference>
<dbReference type="PANTHER" id="PTHR42848">
    <property type="match status" value="1"/>
</dbReference>
<comment type="caution">
    <text evidence="10">The sequence shown here is derived from an EMBL/GenBank/DDBJ whole genome shotgun (WGS) entry which is preliminary data.</text>
</comment>
<dbReference type="InterPro" id="IPR008823">
    <property type="entry name" value="RuvB_wg_C"/>
</dbReference>
<keyword evidence="3" id="KW-0227">DNA damage</keyword>
<evidence type="ECO:0000256" key="2">
    <source>
        <dbReference type="ARBA" id="ARBA00022741"/>
    </source>
</evidence>
<organism evidence="10">
    <name type="scientific">marine sediment metagenome</name>
    <dbReference type="NCBI Taxonomy" id="412755"/>
    <lineage>
        <taxon>unclassified sequences</taxon>
        <taxon>metagenomes</taxon>
        <taxon>ecological metagenomes</taxon>
    </lineage>
</organism>
<keyword evidence="4" id="KW-0378">Hydrolase</keyword>
<dbReference type="GO" id="GO:0006281">
    <property type="term" value="P:DNA repair"/>
    <property type="evidence" value="ECO:0007669"/>
    <property type="project" value="UniProtKB-KW"/>
</dbReference>
<evidence type="ECO:0000313" key="10">
    <source>
        <dbReference type="EMBL" id="KKN34063.1"/>
    </source>
</evidence>
<keyword evidence="7" id="KW-0233">DNA recombination</keyword>
<evidence type="ECO:0000256" key="6">
    <source>
        <dbReference type="ARBA" id="ARBA00023125"/>
    </source>
</evidence>
<dbReference type="Pfam" id="PF05491">
    <property type="entry name" value="WHD_RuvB"/>
    <property type="match status" value="1"/>
</dbReference>
<dbReference type="InterPro" id="IPR027417">
    <property type="entry name" value="P-loop_NTPase"/>
</dbReference>
<dbReference type="CDD" id="cd00009">
    <property type="entry name" value="AAA"/>
    <property type="match status" value="1"/>
</dbReference>
<dbReference type="SUPFAM" id="SSF46785">
    <property type="entry name" value="Winged helix' DNA-binding domain"/>
    <property type="match status" value="1"/>
</dbReference>
<sequence length="347" mass="39121">MKLIGNKGILVQIDIAIKSAIKENRSIPHMLMSGAAGCGKTSTSKYIADITSGKFASVACDSIKGRSDLLQIVEEFDRTGYDIYGKKLKDKCIRHNIIFIDEIHNLSLAGQEHMGVLMEEWYIPVTSREMKSDPLDIFNDATERTRWSPAFTLIGATTNDGKLSKPFRDRFKMRFVFTPYSQEESIQIAIVHAERLKMKISEKAALEIAKRGRGVPRVVVSLLERCRDMAAAIDREAVTSDVAIVTFSELGIDKTGLNSTDISMLKMMYEVEDPIGLDNIAVRLNESPKVISETMEPYLIQRGLILRAPKGRKITDQGRKYLLDNGHIKSTIKRDYVDIPRNFDREM</sequence>
<keyword evidence="5" id="KW-0067">ATP-binding</keyword>
<keyword evidence="8" id="KW-0234">DNA repair</keyword>
<evidence type="ECO:0000256" key="3">
    <source>
        <dbReference type="ARBA" id="ARBA00022763"/>
    </source>
</evidence>
<reference evidence="10" key="1">
    <citation type="journal article" date="2015" name="Nature">
        <title>Complex archaea that bridge the gap between prokaryotes and eukaryotes.</title>
        <authorList>
            <person name="Spang A."/>
            <person name="Saw J.H."/>
            <person name="Jorgensen S.L."/>
            <person name="Zaremba-Niedzwiedzka K."/>
            <person name="Martijn J."/>
            <person name="Lind A.E."/>
            <person name="van Eijk R."/>
            <person name="Schleper C."/>
            <person name="Guy L."/>
            <person name="Ettema T.J."/>
        </authorList>
    </citation>
    <scope>NUCLEOTIDE SEQUENCE</scope>
</reference>
<dbReference type="Pfam" id="PF17864">
    <property type="entry name" value="AAA_lid_4"/>
    <property type="match status" value="1"/>
</dbReference>
<dbReference type="InterPro" id="IPR004605">
    <property type="entry name" value="DNA_helicase_Holl-junc_RuvB"/>
</dbReference>
<evidence type="ECO:0000256" key="5">
    <source>
        <dbReference type="ARBA" id="ARBA00022840"/>
    </source>
</evidence>
<dbReference type="SMART" id="SM00382">
    <property type="entry name" value="AAA"/>
    <property type="match status" value="1"/>
</dbReference>
<dbReference type="PANTHER" id="PTHR42848:SF1">
    <property type="entry name" value="HOLLIDAY JUNCTION BRANCH MIGRATION COMPLEX SUBUNIT RUVB"/>
    <property type="match status" value="1"/>
</dbReference>
<evidence type="ECO:0000256" key="8">
    <source>
        <dbReference type="ARBA" id="ARBA00023204"/>
    </source>
</evidence>
<dbReference type="InterPro" id="IPR003593">
    <property type="entry name" value="AAA+_ATPase"/>
</dbReference>
<feature type="domain" description="AAA+ ATPase" evidence="9">
    <location>
        <begin position="26"/>
        <end position="181"/>
    </location>
</feature>
<dbReference type="GO" id="GO:0016787">
    <property type="term" value="F:hydrolase activity"/>
    <property type="evidence" value="ECO:0007669"/>
    <property type="project" value="UniProtKB-KW"/>
</dbReference>
<accession>A0A0F9SXV8</accession>
<evidence type="ECO:0000256" key="4">
    <source>
        <dbReference type="ARBA" id="ARBA00022801"/>
    </source>
</evidence>
<dbReference type="Gene3D" id="3.40.50.300">
    <property type="entry name" value="P-loop containing nucleotide triphosphate hydrolases"/>
    <property type="match status" value="1"/>
</dbReference>
<evidence type="ECO:0000256" key="1">
    <source>
        <dbReference type="ARBA" id="ARBA00022490"/>
    </source>
</evidence>
<dbReference type="Gene3D" id="1.10.8.60">
    <property type="match status" value="1"/>
</dbReference>
<keyword evidence="6" id="KW-0238">DNA-binding</keyword>
<dbReference type="SUPFAM" id="SSF52540">
    <property type="entry name" value="P-loop containing nucleoside triphosphate hydrolases"/>
    <property type="match status" value="1"/>
</dbReference>
<dbReference type="InterPro" id="IPR008824">
    <property type="entry name" value="RuvB-like_N"/>
</dbReference>
<keyword evidence="1" id="KW-0963">Cytoplasm</keyword>
<proteinExistence type="predicted"/>
<name>A0A0F9SXV8_9ZZZZ</name>
<dbReference type="EMBL" id="LAZR01002131">
    <property type="protein sequence ID" value="KKN34063.1"/>
    <property type="molecule type" value="Genomic_DNA"/>
</dbReference>
<dbReference type="GO" id="GO:0005524">
    <property type="term" value="F:ATP binding"/>
    <property type="evidence" value="ECO:0007669"/>
    <property type="project" value="UniProtKB-KW"/>
</dbReference>
<dbReference type="AlphaFoldDB" id="A0A0F9SXV8"/>
<gene>
    <name evidence="10" type="ORF">LCGC14_0797340</name>
</gene>
<protein>
    <recommendedName>
        <fullName evidence="9">AAA+ ATPase domain-containing protein</fullName>
    </recommendedName>
</protein>
<evidence type="ECO:0000256" key="7">
    <source>
        <dbReference type="ARBA" id="ARBA00023172"/>
    </source>
</evidence>
<dbReference type="GO" id="GO:0009378">
    <property type="term" value="F:four-way junction helicase activity"/>
    <property type="evidence" value="ECO:0007669"/>
    <property type="project" value="InterPro"/>
</dbReference>
<dbReference type="InterPro" id="IPR041445">
    <property type="entry name" value="AAA_lid_4"/>
</dbReference>
<dbReference type="GO" id="GO:0003677">
    <property type="term" value="F:DNA binding"/>
    <property type="evidence" value="ECO:0007669"/>
    <property type="project" value="UniProtKB-KW"/>
</dbReference>
<dbReference type="Gene3D" id="1.10.10.10">
    <property type="entry name" value="Winged helix-like DNA-binding domain superfamily/Winged helix DNA-binding domain"/>
    <property type="match status" value="1"/>
</dbReference>
<dbReference type="InterPro" id="IPR036388">
    <property type="entry name" value="WH-like_DNA-bd_sf"/>
</dbReference>
<dbReference type="InterPro" id="IPR036390">
    <property type="entry name" value="WH_DNA-bd_sf"/>
</dbReference>